<keyword evidence="2" id="KW-1003">Cell membrane</keyword>
<dbReference type="InterPro" id="IPR019264">
    <property type="entry name" value="DUF2179"/>
</dbReference>
<feature type="transmembrane region" description="Helical" evidence="6">
    <location>
        <begin position="263"/>
        <end position="282"/>
    </location>
</feature>
<dbReference type="GO" id="GO:0005886">
    <property type="term" value="C:plasma membrane"/>
    <property type="evidence" value="ECO:0007669"/>
    <property type="project" value="UniProtKB-SubCell"/>
</dbReference>
<evidence type="ECO:0000256" key="1">
    <source>
        <dbReference type="ARBA" id="ARBA00004651"/>
    </source>
</evidence>
<evidence type="ECO:0000259" key="7">
    <source>
        <dbReference type="Pfam" id="PF10035"/>
    </source>
</evidence>
<feature type="transmembrane region" description="Helical" evidence="6">
    <location>
        <begin position="137"/>
        <end position="157"/>
    </location>
</feature>
<dbReference type="RefSeq" id="WP_231852596.1">
    <property type="nucleotide sequence ID" value="NZ_AP014631.1"/>
</dbReference>
<feature type="transmembrane region" description="Helical" evidence="6">
    <location>
        <begin position="339"/>
        <end position="366"/>
    </location>
</feature>
<keyword evidence="4 6" id="KW-1133">Transmembrane helix</keyword>
<comment type="subcellular location">
    <subcellularLocation>
        <location evidence="1">Cell membrane</location>
        <topology evidence="1">Multi-pass membrane protein</topology>
    </subcellularLocation>
</comment>
<evidence type="ECO:0000313" key="8">
    <source>
        <dbReference type="EMBL" id="BAP39465.1"/>
    </source>
</evidence>
<dbReference type="Proteomes" id="UP000031641">
    <property type="component" value="Chromosome"/>
</dbReference>
<keyword evidence="5 6" id="KW-0472">Membrane</keyword>
<dbReference type="InterPro" id="IPR051461">
    <property type="entry name" value="UPF0750_membrane"/>
</dbReference>
<organism evidence="8 9">
    <name type="scientific">Metamycoplasma canadense</name>
    <dbReference type="NCBI Taxonomy" id="29554"/>
    <lineage>
        <taxon>Bacteria</taxon>
        <taxon>Bacillati</taxon>
        <taxon>Mycoplasmatota</taxon>
        <taxon>Mycoplasmoidales</taxon>
        <taxon>Metamycoplasmataceae</taxon>
        <taxon>Metamycoplasma</taxon>
    </lineage>
</organism>
<feature type="transmembrane region" description="Helical" evidence="6">
    <location>
        <begin position="110"/>
        <end position="130"/>
    </location>
</feature>
<feature type="transmembrane region" description="Helical" evidence="6">
    <location>
        <begin position="309"/>
        <end position="333"/>
    </location>
</feature>
<dbReference type="KEGG" id="mcan:MCAN360_0235"/>
<evidence type="ECO:0000256" key="6">
    <source>
        <dbReference type="SAM" id="Phobius"/>
    </source>
</evidence>
<accession>A0A077L5C4</accession>
<protein>
    <recommendedName>
        <fullName evidence="7">DUF2179 domain-containing protein</fullName>
    </recommendedName>
</protein>
<dbReference type="AlphaFoldDB" id="A0A077L5C4"/>
<proteinExistence type="predicted"/>
<keyword evidence="3 6" id="KW-0812">Transmembrane</keyword>
<evidence type="ECO:0000256" key="5">
    <source>
        <dbReference type="ARBA" id="ARBA00023136"/>
    </source>
</evidence>
<feature type="transmembrane region" description="Helical" evidence="6">
    <location>
        <begin position="69"/>
        <end position="90"/>
    </location>
</feature>
<feature type="domain" description="DUF2179" evidence="7">
    <location>
        <begin position="397"/>
        <end position="449"/>
    </location>
</feature>
<name>A0A077L5C4_9BACT</name>
<gene>
    <name evidence="8" type="ORF">MCAN360_0235</name>
</gene>
<sequence>MIKKAKKNKISLNLNVEKINQLNSEEFKALSKQNKNRKNKKNSSNLKYEINPYGVTFFNVWKKFPKKMLMVFLSAILYNIAIATFLAKAATVATGISALVQAITLTVSSAAPYFAYIYFILNLPLIIIFWKKNSRLFMILTTYWLLWQVAFQSLLLIGPVGNVFQKVSIFYINWFSPSKNGHTNSFKALIPWDVYGTYNNSYNNLFEWIKTDPQSINGIYTLNSDVSAELGYINSLNKAEFEQLKAFKDILSKNTFSNPTWPIIVYTLIGAGTAGIAGGIAWKNSASTAGGDFIVYYISRVKQKSVGHISTIVALIFGGISIFIITIVELLGISNSRPLNIAALLLRILCSVVYVFIYTLFIELIFPKYRKIRIEIYTKNPQKIINHFKAINYWHGYNIDKLVGGYTNTETVRIETFALFLEQNLIKNEILIADPTAWMTITKVHNIIGKFDTSKVES</sequence>
<dbReference type="PANTHER" id="PTHR33545">
    <property type="entry name" value="UPF0750 MEMBRANE PROTEIN YITT-RELATED"/>
    <property type="match status" value="1"/>
</dbReference>
<dbReference type="Pfam" id="PF10035">
    <property type="entry name" value="DUF2179"/>
    <property type="match status" value="1"/>
</dbReference>
<keyword evidence="9" id="KW-1185">Reference proteome</keyword>
<reference evidence="9" key="1">
    <citation type="journal article" date="2014" name="Genome Announc.">
        <title>Complete Genome Sequence of Mycoplasma canadense Strain HAZ 360_1 from Bovine Mastitic Milk in Japan.</title>
        <authorList>
            <person name="Hata E."/>
        </authorList>
    </citation>
    <scope>NUCLEOTIDE SEQUENCE [LARGE SCALE GENOMIC DNA]</scope>
    <source>
        <strain evidence="9">HAZ360_1</strain>
    </source>
</reference>
<dbReference type="STRING" id="29554.MCAN360_0235"/>
<dbReference type="PANTHER" id="PTHR33545:SF5">
    <property type="entry name" value="UPF0750 MEMBRANE PROTEIN YITT"/>
    <property type="match status" value="1"/>
</dbReference>
<evidence type="ECO:0000313" key="9">
    <source>
        <dbReference type="Proteomes" id="UP000031641"/>
    </source>
</evidence>
<evidence type="ECO:0000256" key="2">
    <source>
        <dbReference type="ARBA" id="ARBA00022475"/>
    </source>
</evidence>
<dbReference type="EMBL" id="AP014631">
    <property type="protein sequence ID" value="BAP39465.1"/>
    <property type="molecule type" value="Genomic_DNA"/>
</dbReference>
<dbReference type="HOGENOM" id="CLU_043038_2_0_14"/>
<evidence type="ECO:0000256" key="3">
    <source>
        <dbReference type="ARBA" id="ARBA00022692"/>
    </source>
</evidence>
<evidence type="ECO:0000256" key="4">
    <source>
        <dbReference type="ARBA" id="ARBA00022989"/>
    </source>
</evidence>